<dbReference type="SUPFAM" id="SSF103247">
    <property type="entry name" value="TT1751-like"/>
    <property type="match status" value="1"/>
</dbReference>
<dbReference type="CDD" id="cd14797">
    <property type="entry name" value="DUF302"/>
    <property type="match status" value="1"/>
</dbReference>
<organism evidence="3 4">
    <name type="scientific">Rhodovulum iodosum</name>
    <dbReference type="NCBI Taxonomy" id="68291"/>
    <lineage>
        <taxon>Bacteria</taxon>
        <taxon>Pseudomonadati</taxon>
        <taxon>Pseudomonadota</taxon>
        <taxon>Alphaproteobacteria</taxon>
        <taxon>Rhodobacterales</taxon>
        <taxon>Paracoccaceae</taxon>
        <taxon>Rhodovulum</taxon>
    </lineage>
</organism>
<comment type="caution">
    <text evidence="3">The sequence shown here is derived from an EMBL/GenBank/DDBJ whole genome shotgun (WGS) entry which is preliminary data.</text>
</comment>
<sequence>MKRSLAALALFLASVTPAVAEIVKVPAKAGVAETADALEAAVTGAGLTVFARIDHGRGAESVGLSLGDSQLLVFGSPKAGTPAMQAEPLAGLVLPLRVLVYEDGAGAVWLAYEAPADMLGALGIPAEAPYVKGMTGALDKLTGAAAGG</sequence>
<dbReference type="Gene3D" id="3.30.310.70">
    <property type="entry name" value="TT1751-like domain"/>
    <property type="match status" value="1"/>
</dbReference>
<keyword evidence="4" id="KW-1185">Reference proteome</keyword>
<accession>A0ABV3XP34</accession>
<evidence type="ECO:0000256" key="1">
    <source>
        <dbReference type="SAM" id="SignalP"/>
    </source>
</evidence>
<evidence type="ECO:0000313" key="4">
    <source>
        <dbReference type="Proteomes" id="UP001560019"/>
    </source>
</evidence>
<dbReference type="RefSeq" id="WP_125403566.1">
    <property type="nucleotide sequence ID" value="NZ_JBEHHI010000001.1"/>
</dbReference>
<dbReference type="Proteomes" id="UP001560019">
    <property type="component" value="Unassembled WGS sequence"/>
</dbReference>
<keyword evidence="1" id="KW-0732">Signal</keyword>
<evidence type="ECO:0000259" key="2">
    <source>
        <dbReference type="Pfam" id="PF03625"/>
    </source>
</evidence>
<dbReference type="Pfam" id="PF03625">
    <property type="entry name" value="DUF302"/>
    <property type="match status" value="1"/>
</dbReference>
<reference evidence="3 4" key="1">
    <citation type="submission" date="2024-06" db="EMBL/GenBank/DDBJ databases">
        <title>Genome of Rhodovulum iodosum, a marine photoferrotroph.</title>
        <authorList>
            <person name="Bianchini G."/>
            <person name="Nikeleit V."/>
            <person name="Kappler A."/>
            <person name="Bryce C."/>
            <person name="Sanchez-Baracaldo P."/>
        </authorList>
    </citation>
    <scope>NUCLEOTIDE SEQUENCE [LARGE SCALE GENOMIC DNA]</scope>
    <source>
        <strain evidence="3 4">UT/N1</strain>
    </source>
</reference>
<dbReference type="EMBL" id="JBEHHI010000001">
    <property type="protein sequence ID" value="MEX5727070.1"/>
    <property type="molecule type" value="Genomic_DNA"/>
</dbReference>
<name>A0ABV3XP34_9RHOB</name>
<proteinExistence type="predicted"/>
<dbReference type="InterPro" id="IPR035923">
    <property type="entry name" value="TT1751-like_sf"/>
</dbReference>
<feature type="domain" description="DUF302" evidence="2">
    <location>
        <begin position="53"/>
        <end position="115"/>
    </location>
</feature>
<gene>
    <name evidence="3" type="ORF">Ga0609869_000423</name>
</gene>
<protein>
    <recommendedName>
        <fullName evidence="2">DUF302 domain-containing protein</fullName>
    </recommendedName>
</protein>
<feature type="chain" id="PRO_5046947759" description="DUF302 domain-containing protein" evidence="1">
    <location>
        <begin position="21"/>
        <end position="148"/>
    </location>
</feature>
<dbReference type="PANTHER" id="PTHR38342">
    <property type="entry name" value="SLR5037 PROTEIN"/>
    <property type="match status" value="1"/>
</dbReference>
<dbReference type="InterPro" id="IPR005180">
    <property type="entry name" value="DUF302"/>
</dbReference>
<dbReference type="PANTHER" id="PTHR38342:SF2">
    <property type="entry name" value="INNER MEMBRANE OR EXPORTED"/>
    <property type="match status" value="1"/>
</dbReference>
<feature type="signal peptide" evidence="1">
    <location>
        <begin position="1"/>
        <end position="20"/>
    </location>
</feature>
<evidence type="ECO:0000313" key="3">
    <source>
        <dbReference type="EMBL" id="MEX5727070.1"/>
    </source>
</evidence>